<sequence>MTTRRGALGLIAGAALIGCAEPSSAVTSDEMTLEAAGIGPMRVSVSTPPGYRLGAARHPVLYMHDGQNLFDPAVSGYGKVWHVDRAVERLELGDRAPIVVGIWNPGAARFRTYVPQPIVDRLPAAVTAGLAERIGGPVQSAAYLDFLAGPLKTAIDRRYRTRTGRSDTFVMGSSMGGLISLHALVRHPQVFGAAGCLSSHWPLFIPEGEGEAPFRAEVTRAWTGWLGEALGSPAGRRIWFDHGTATLDRLYAPYQAAVDRALPPLGWRAGRDFTTRVYPGAPHEENAWAARLTDPLAWLYRQPSRG</sequence>
<evidence type="ECO:0000256" key="1">
    <source>
        <dbReference type="SAM" id="SignalP"/>
    </source>
</evidence>
<dbReference type="InterPro" id="IPR000801">
    <property type="entry name" value="Esterase-like"/>
</dbReference>
<dbReference type="EMBL" id="NWMW01000001">
    <property type="protein sequence ID" value="PCD03272.1"/>
    <property type="molecule type" value="Genomic_DNA"/>
</dbReference>
<feature type="signal peptide" evidence="1">
    <location>
        <begin position="1"/>
        <end position="25"/>
    </location>
</feature>
<dbReference type="SUPFAM" id="SSF53474">
    <property type="entry name" value="alpha/beta-Hydrolases"/>
    <property type="match status" value="1"/>
</dbReference>
<evidence type="ECO:0008006" key="4">
    <source>
        <dbReference type="Google" id="ProtNLM"/>
    </source>
</evidence>
<name>A0A2A4B5P8_9SPHN</name>
<evidence type="ECO:0000313" key="3">
    <source>
        <dbReference type="Proteomes" id="UP000218366"/>
    </source>
</evidence>
<dbReference type="PROSITE" id="PS51257">
    <property type="entry name" value="PROKAR_LIPOPROTEIN"/>
    <property type="match status" value="1"/>
</dbReference>
<keyword evidence="1" id="KW-0732">Signal</keyword>
<evidence type="ECO:0000313" key="2">
    <source>
        <dbReference type="EMBL" id="PCD03272.1"/>
    </source>
</evidence>
<dbReference type="AlphaFoldDB" id="A0A2A4B5P8"/>
<feature type="chain" id="PRO_5012155595" description="Esterase" evidence="1">
    <location>
        <begin position="26"/>
        <end position="306"/>
    </location>
</feature>
<dbReference type="Proteomes" id="UP000218366">
    <property type="component" value="Unassembled WGS sequence"/>
</dbReference>
<organism evidence="2 3">
    <name type="scientific">Sphingomonas spermidinifaciens</name>
    <dbReference type="NCBI Taxonomy" id="1141889"/>
    <lineage>
        <taxon>Bacteria</taxon>
        <taxon>Pseudomonadati</taxon>
        <taxon>Pseudomonadota</taxon>
        <taxon>Alphaproteobacteria</taxon>
        <taxon>Sphingomonadales</taxon>
        <taxon>Sphingomonadaceae</taxon>
        <taxon>Sphingomonas</taxon>
    </lineage>
</organism>
<dbReference type="PANTHER" id="PTHR48098">
    <property type="entry name" value="ENTEROCHELIN ESTERASE-RELATED"/>
    <property type="match status" value="1"/>
</dbReference>
<accession>A0A2A4B5P8</accession>
<protein>
    <recommendedName>
        <fullName evidence="4">Esterase</fullName>
    </recommendedName>
</protein>
<dbReference type="Pfam" id="PF00756">
    <property type="entry name" value="Esterase"/>
    <property type="match status" value="1"/>
</dbReference>
<dbReference type="Gene3D" id="3.40.50.1820">
    <property type="entry name" value="alpha/beta hydrolase"/>
    <property type="match status" value="1"/>
</dbReference>
<keyword evidence="3" id="KW-1185">Reference proteome</keyword>
<dbReference type="PANTHER" id="PTHR48098:SF6">
    <property type="entry name" value="FERRI-BACILLIBACTIN ESTERASE BESA"/>
    <property type="match status" value="1"/>
</dbReference>
<dbReference type="OrthoDB" id="5523653at2"/>
<dbReference type="InterPro" id="IPR029058">
    <property type="entry name" value="AB_hydrolase_fold"/>
</dbReference>
<dbReference type="InterPro" id="IPR050583">
    <property type="entry name" value="Mycobacterial_A85_antigen"/>
</dbReference>
<gene>
    <name evidence="2" type="ORF">COC42_02365</name>
</gene>
<comment type="caution">
    <text evidence="2">The sequence shown here is derived from an EMBL/GenBank/DDBJ whole genome shotgun (WGS) entry which is preliminary data.</text>
</comment>
<dbReference type="RefSeq" id="WP_096341671.1">
    <property type="nucleotide sequence ID" value="NZ_NWMW01000001.1"/>
</dbReference>
<reference evidence="2 3" key="1">
    <citation type="submission" date="2017-09" db="EMBL/GenBank/DDBJ databases">
        <title>Sphingomonas spermidinifaciens 9NM-10, whole genome shotgun sequence.</title>
        <authorList>
            <person name="Feng G."/>
            <person name="Zhu H."/>
        </authorList>
    </citation>
    <scope>NUCLEOTIDE SEQUENCE [LARGE SCALE GENOMIC DNA]</scope>
    <source>
        <strain evidence="2 3">9NM-10</strain>
    </source>
</reference>
<proteinExistence type="predicted"/>